<organism evidence="1 2">
    <name type="scientific">Portunus trituberculatus</name>
    <name type="common">Swimming crab</name>
    <name type="synonym">Neptunus trituberculatus</name>
    <dbReference type="NCBI Taxonomy" id="210409"/>
    <lineage>
        <taxon>Eukaryota</taxon>
        <taxon>Metazoa</taxon>
        <taxon>Ecdysozoa</taxon>
        <taxon>Arthropoda</taxon>
        <taxon>Crustacea</taxon>
        <taxon>Multicrustacea</taxon>
        <taxon>Malacostraca</taxon>
        <taxon>Eumalacostraca</taxon>
        <taxon>Eucarida</taxon>
        <taxon>Decapoda</taxon>
        <taxon>Pleocyemata</taxon>
        <taxon>Brachyura</taxon>
        <taxon>Eubrachyura</taxon>
        <taxon>Portunoidea</taxon>
        <taxon>Portunidae</taxon>
        <taxon>Portuninae</taxon>
        <taxon>Portunus</taxon>
    </lineage>
</organism>
<name>A0A5B7F4I0_PORTR</name>
<dbReference type="Proteomes" id="UP000324222">
    <property type="component" value="Unassembled WGS sequence"/>
</dbReference>
<reference evidence="1 2" key="1">
    <citation type="submission" date="2019-05" db="EMBL/GenBank/DDBJ databases">
        <title>Another draft genome of Portunus trituberculatus and its Hox gene families provides insights of decapod evolution.</title>
        <authorList>
            <person name="Jeong J.-H."/>
            <person name="Song I."/>
            <person name="Kim S."/>
            <person name="Choi T."/>
            <person name="Kim D."/>
            <person name="Ryu S."/>
            <person name="Kim W."/>
        </authorList>
    </citation>
    <scope>NUCLEOTIDE SEQUENCE [LARGE SCALE GENOMIC DNA]</scope>
    <source>
        <tissue evidence="1">Muscle</tissue>
    </source>
</reference>
<sequence length="62" mass="7426">MSKICYFGVFQRFMQQNSEMQAKHTICVRNLNMSEMGYFGVFQRFMHQHSEMQAKHNNCVTN</sequence>
<accession>A0A5B7F4I0</accession>
<dbReference type="AlphaFoldDB" id="A0A5B7F4I0"/>
<keyword evidence="2" id="KW-1185">Reference proteome</keyword>
<gene>
    <name evidence="1" type="ORF">E2C01_033593</name>
</gene>
<evidence type="ECO:0000313" key="2">
    <source>
        <dbReference type="Proteomes" id="UP000324222"/>
    </source>
</evidence>
<dbReference type="EMBL" id="VSRR010004556">
    <property type="protein sequence ID" value="MPC40038.1"/>
    <property type="molecule type" value="Genomic_DNA"/>
</dbReference>
<comment type="caution">
    <text evidence="1">The sequence shown here is derived from an EMBL/GenBank/DDBJ whole genome shotgun (WGS) entry which is preliminary data.</text>
</comment>
<evidence type="ECO:0000313" key="1">
    <source>
        <dbReference type="EMBL" id="MPC40038.1"/>
    </source>
</evidence>
<proteinExistence type="predicted"/>
<protein>
    <submittedName>
        <fullName evidence="1">Uncharacterized protein</fullName>
    </submittedName>
</protein>